<keyword evidence="1" id="KW-0812">Transmembrane</keyword>
<evidence type="ECO:0000313" key="2">
    <source>
        <dbReference type="EMBL" id="URW76877.1"/>
    </source>
</evidence>
<gene>
    <name evidence="2" type="ORF">M9980_06695</name>
</gene>
<feature type="transmembrane region" description="Helical" evidence="1">
    <location>
        <begin position="55"/>
        <end position="77"/>
    </location>
</feature>
<dbReference type="Proteomes" id="UP001055580">
    <property type="component" value="Chromosome"/>
</dbReference>
<evidence type="ECO:0000313" key="3">
    <source>
        <dbReference type="Proteomes" id="UP001055580"/>
    </source>
</evidence>
<dbReference type="HAMAP" id="MF_02088">
    <property type="entry name" value="Q_prec_transport"/>
    <property type="match status" value="1"/>
</dbReference>
<sequence>MDRGDHQATAQVDARDVAGGQFRYFDVVMAAFVTILLLSNLIGASKRAVLDVPGIGTWAFGAGVVFFPVSYIIGDILTEVYGYARARRVIWTGFAALLFMAFMAWVVVALPPDAGWGGQAAYREVFGSTWRIVLASMTAFWVGEFANSFVLARMKVWTEGRHLWTRTIGSTIVGQAFDSLIFYPLAFYGQPGWTTAQLAQVVLSQFLLKTLWEALLTPVTYAVVGALKRREGIDVFDRGTDFTPFRTGV</sequence>
<feature type="transmembrane region" description="Helical" evidence="1">
    <location>
        <begin position="130"/>
        <end position="151"/>
    </location>
</feature>
<name>A0ABY4TWV8_9SPHN</name>
<keyword evidence="1" id="KW-1003">Cell membrane</keyword>
<keyword evidence="1" id="KW-0472">Membrane</keyword>
<comment type="similarity">
    <text evidence="1">Belongs to the vitamin uptake transporter (VUT/ECF) (TC 2.A.88) family. Q precursor transporter subfamily.</text>
</comment>
<organism evidence="2 3">
    <name type="scientific">Sphingomonas donggukensis</name>
    <dbReference type="NCBI Taxonomy" id="2949093"/>
    <lineage>
        <taxon>Bacteria</taxon>
        <taxon>Pseudomonadati</taxon>
        <taxon>Pseudomonadota</taxon>
        <taxon>Alphaproteobacteria</taxon>
        <taxon>Sphingomonadales</taxon>
        <taxon>Sphingomonadaceae</taxon>
        <taxon>Sphingomonas</taxon>
    </lineage>
</organism>
<feature type="transmembrane region" description="Helical" evidence="1">
    <location>
        <begin position="24"/>
        <end position="43"/>
    </location>
</feature>
<dbReference type="EMBL" id="CP098401">
    <property type="protein sequence ID" value="URW76877.1"/>
    <property type="molecule type" value="Genomic_DNA"/>
</dbReference>
<dbReference type="NCBIfam" id="TIGR00697">
    <property type="entry name" value="queuosine precursor transporter"/>
    <property type="match status" value="1"/>
</dbReference>
<proteinExistence type="inferred from homology"/>
<dbReference type="Pfam" id="PF02592">
    <property type="entry name" value="Vut_1"/>
    <property type="match status" value="1"/>
</dbReference>
<keyword evidence="1" id="KW-0813">Transport</keyword>
<keyword evidence="1" id="KW-0997">Cell inner membrane</keyword>
<reference evidence="2" key="1">
    <citation type="submission" date="2022-05" db="EMBL/GenBank/DDBJ databases">
        <title>Sphingomonas sp. strain RMG20 Genome sequencing and assembly.</title>
        <authorList>
            <person name="Kim I."/>
        </authorList>
    </citation>
    <scope>NUCLEOTIDE SEQUENCE</scope>
    <source>
        <strain evidence="2">RMG20</strain>
    </source>
</reference>
<dbReference type="RefSeq" id="WP_250754642.1">
    <property type="nucleotide sequence ID" value="NZ_CP098401.1"/>
</dbReference>
<dbReference type="PANTHER" id="PTHR34300">
    <property type="entry name" value="QUEUOSINE PRECURSOR TRANSPORTER-RELATED"/>
    <property type="match status" value="1"/>
</dbReference>
<dbReference type="PANTHER" id="PTHR34300:SF2">
    <property type="entry name" value="QUEUOSINE PRECURSOR TRANSPORTER-RELATED"/>
    <property type="match status" value="1"/>
</dbReference>
<comment type="subcellular location">
    <subcellularLocation>
        <location evidence="1">Cell inner membrane</location>
        <topology evidence="1">Multi-pass membrane protein</topology>
    </subcellularLocation>
</comment>
<dbReference type="InterPro" id="IPR003744">
    <property type="entry name" value="YhhQ"/>
</dbReference>
<comment type="function">
    <text evidence="1">Involved in the import of queuosine (Q) precursors, required for Q precursor salvage.</text>
</comment>
<keyword evidence="3" id="KW-1185">Reference proteome</keyword>
<protein>
    <recommendedName>
        <fullName evidence="1">Probable queuosine precursor transporter</fullName>
        <shortName evidence="1">Q precursor transporter</shortName>
    </recommendedName>
</protein>
<keyword evidence="1" id="KW-1133">Transmembrane helix</keyword>
<accession>A0ABY4TWV8</accession>
<feature type="transmembrane region" description="Helical" evidence="1">
    <location>
        <begin position="89"/>
        <end position="110"/>
    </location>
</feature>
<evidence type="ECO:0000256" key="1">
    <source>
        <dbReference type="HAMAP-Rule" id="MF_02088"/>
    </source>
</evidence>